<sequence length="108" mass="11711">MPTDPAGLGGQREAAAWSGPDDPPAPSSSSHETRRAGRWRDIAAPRQISRDPFLVVGGGRYILDRARWAAILAQAPKLAVRSGWRNLNGISNGLVETLRPKLDEESDK</sequence>
<dbReference type="Proteomes" id="UP000077202">
    <property type="component" value="Unassembled WGS sequence"/>
</dbReference>
<proteinExistence type="predicted"/>
<gene>
    <name evidence="2" type="ORF">AXG93_1276s1120</name>
</gene>
<accession>A0A176WF36</accession>
<feature type="compositionally biased region" description="Basic and acidic residues" evidence="1">
    <location>
        <begin position="31"/>
        <end position="40"/>
    </location>
</feature>
<name>A0A176WF36_MARPO</name>
<protein>
    <submittedName>
        <fullName evidence="2">Uncharacterized protein</fullName>
    </submittedName>
</protein>
<evidence type="ECO:0000313" key="2">
    <source>
        <dbReference type="EMBL" id="OAE31858.1"/>
    </source>
</evidence>
<keyword evidence="3" id="KW-1185">Reference proteome</keyword>
<dbReference type="EMBL" id="LVLJ01000958">
    <property type="protein sequence ID" value="OAE31858.1"/>
    <property type="molecule type" value="Genomic_DNA"/>
</dbReference>
<evidence type="ECO:0000256" key="1">
    <source>
        <dbReference type="SAM" id="MobiDB-lite"/>
    </source>
</evidence>
<reference evidence="2" key="1">
    <citation type="submission" date="2016-03" db="EMBL/GenBank/DDBJ databases">
        <title>Mechanisms controlling the formation of the plant cell surface in tip-growing cells are functionally conserved among land plants.</title>
        <authorList>
            <person name="Honkanen S."/>
            <person name="Jones V.A."/>
            <person name="Morieri G."/>
            <person name="Champion C."/>
            <person name="Hetherington A.J."/>
            <person name="Kelly S."/>
            <person name="Saint-Marcoux D."/>
            <person name="Proust H."/>
            <person name="Prescott H."/>
            <person name="Dolan L."/>
        </authorList>
    </citation>
    <scope>NUCLEOTIDE SEQUENCE [LARGE SCALE GENOMIC DNA]</scope>
    <source>
        <tissue evidence="2">Whole gametophyte</tissue>
    </source>
</reference>
<evidence type="ECO:0000313" key="3">
    <source>
        <dbReference type="Proteomes" id="UP000077202"/>
    </source>
</evidence>
<dbReference type="AlphaFoldDB" id="A0A176WF36"/>
<feature type="region of interest" description="Disordered" evidence="1">
    <location>
        <begin position="1"/>
        <end position="40"/>
    </location>
</feature>
<organism evidence="2 3">
    <name type="scientific">Marchantia polymorpha subsp. ruderalis</name>
    <dbReference type="NCBI Taxonomy" id="1480154"/>
    <lineage>
        <taxon>Eukaryota</taxon>
        <taxon>Viridiplantae</taxon>
        <taxon>Streptophyta</taxon>
        <taxon>Embryophyta</taxon>
        <taxon>Marchantiophyta</taxon>
        <taxon>Marchantiopsida</taxon>
        <taxon>Marchantiidae</taxon>
        <taxon>Marchantiales</taxon>
        <taxon>Marchantiaceae</taxon>
        <taxon>Marchantia</taxon>
    </lineage>
</organism>
<comment type="caution">
    <text evidence="2">The sequence shown here is derived from an EMBL/GenBank/DDBJ whole genome shotgun (WGS) entry which is preliminary data.</text>
</comment>